<dbReference type="EMBL" id="SJPU01000001">
    <property type="protein sequence ID" value="TWU18841.1"/>
    <property type="molecule type" value="Genomic_DNA"/>
</dbReference>
<dbReference type="SMART" id="SM00857">
    <property type="entry name" value="Resolvase"/>
    <property type="match status" value="1"/>
</dbReference>
<evidence type="ECO:0000313" key="4">
    <source>
        <dbReference type="Proteomes" id="UP000319908"/>
    </source>
</evidence>
<evidence type="ECO:0000259" key="1">
    <source>
        <dbReference type="PROSITE" id="PS51736"/>
    </source>
</evidence>
<feature type="domain" description="Resolvase/invertase-type recombinase catalytic" evidence="1">
    <location>
        <begin position="6"/>
        <end position="152"/>
    </location>
</feature>
<dbReference type="PROSITE" id="PS51737">
    <property type="entry name" value="RECOMBINASE_DNA_BIND"/>
    <property type="match status" value="1"/>
</dbReference>
<dbReference type="RefSeq" id="WP_146405809.1">
    <property type="nucleotide sequence ID" value="NZ_SJPU01000001.1"/>
</dbReference>
<dbReference type="PROSITE" id="PS51736">
    <property type="entry name" value="RECOMBINASES_3"/>
    <property type="match status" value="1"/>
</dbReference>
<name>A0A5C6C5K0_9BACT</name>
<feature type="domain" description="Recombinase" evidence="2">
    <location>
        <begin position="160"/>
        <end position="275"/>
    </location>
</feature>
<dbReference type="Gene3D" id="3.90.1750.20">
    <property type="entry name" value="Putative Large Serine Recombinase, Chain B, Domain 2"/>
    <property type="match status" value="1"/>
</dbReference>
<reference evidence="3 4" key="1">
    <citation type="journal article" date="2020" name="Antonie Van Leeuwenhoek">
        <title>Rhodopirellula heiligendammensis sp. nov., Rhodopirellula pilleata sp. nov., and Rhodopirellula solitaria sp. nov. isolated from natural or artificial marine surfaces in Northern Germany and California, USA, and emended description of the genus Rhodopirellula.</title>
        <authorList>
            <person name="Kallscheuer N."/>
            <person name="Wiegand S."/>
            <person name="Jogler M."/>
            <person name="Boedeker C."/>
            <person name="Peeters S.H."/>
            <person name="Rast P."/>
            <person name="Heuer A."/>
            <person name="Jetten M.S.M."/>
            <person name="Rohde M."/>
            <person name="Jogler C."/>
        </authorList>
    </citation>
    <scope>NUCLEOTIDE SEQUENCE [LARGE SCALE GENOMIC DNA]</scope>
    <source>
        <strain evidence="3 4">Poly21</strain>
    </source>
</reference>
<dbReference type="InterPro" id="IPR011109">
    <property type="entry name" value="DNA_bind_recombinase_dom"/>
</dbReference>
<evidence type="ECO:0008006" key="5">
    <source>
        <dbReference type="Google" id="ProtNLM"/>
    </source>
</evidence>
<dbReference type="Proteomes" id="UP000319908">
    <property type="component" value="Unassembled WGS sequence"/>
</dbReference>
<dbReference type="InterPro" id="IPR006119">
    <property type="entry name" value="Resolv_N"/>
</dbReference>
<dbReference type="PANTHER" id="PTHR30461">
    <property type="entry name" value="DNA-INVERTASE FROM LAMBDOID PROPHAGE"/>
    <property type="match status" value="1"/>
</dbReference>
<dbReference type="InterPro" id="IPR050639">
    <property type="entry name" value="SSR_resolvase"/>
</dbReference>
<dbReference type="SUPFAM" id="SSF53041">
    <property type="entry name" value="Resolvase-like"/>
    <property type="match status" value="1"/>
</dbReference>
<evidence type="ECO:0000259" key="2">
    <source>
        <dbReference type="PROSITE" id="PS51737"/>
    </source>
</evidence>
<protein>
    <recommendedName>
        <fullName evidence="5">DNA-invertase hin</fullName>
    </recommendedName>
</protein>
<proteinExistence type="predicted"/>
<dbReference type="OrthoDB" id="272151at2"/>
<dbReference type="CDD" id="cd00338">
    <property type="entry name" value="Ser_Recombinase"/>
    <property type="match status" value="1"/>
</dbReference>
<evidence type="ECO:0000313" key="3">
    <source>
        <dbReference type="EMBL" id="TWU18841.1"/>
    </source>
</evidence>
<comment type="caution">
    <text evidence="3">The sequence shown here is derived from an EMBL/GenBank/DDBJ whole genome shotgun (WGS) entry which is preliminary data.</text>
</comment>
<dbReference type="GO" id="GO:0003677">
    <property type="term" value="F:DNA binding"/>
    <property type="evidence" value="ECO:0007669"/>
    <property type="project" value="InterPro"/>
</dbReference>
<keyword evidence="4" id="KW-1185">Reference proteome</keyword>
<sequence length="275" mass="30393">MHSPAVTAIYARKSRPNESELSSCEVQEAICRDTAEAFSWEIKEVFVDDGGSSETLDRPALSRLIEQIELGVIRRLIVDRADRLSRNLQATARLMELFDRYDVDLIVVTDPNFGLSAASRLSSNIVAAASEFQLEMTRERMADSRAVLKSKGKRVAGPAPFGYRADPKTKQLVQDIEEAVIVREILQLAADGATLSSIAALANLKRWPGGKGKTGSWISGRIRDLLNNPVYAGEIRNGDSMLPKVFEQIVYTHDEGKIQMTFHQDAFDLPDGEVG</sequence>
<gene>
    <name evidence="3" type="ORF">Poly21_10080</name>
</gene>
<dbReference type="Pfam" id="PF07508">
    <property type="entry name" value="Recombinase"/>
    <property type="match status" value="1"/>
</dbReference>
<dbReference type="Gene3D" id="3.40.50.1390">
    <property type="entry name" value="Resolvase, N-terminal catalytic domain"/>
    <property type="match status" value="1"/>
</dbReference>
<dbReference type="AlphaFoldDB" id="A0A5C6C5K0"/>
<dbReference type="PANTHER" id="PTHR30461:SF23">
    <property type="entry name" value="DNA RECOMBINASE-RELATED"/>
    <property type="match status" value="1"/>
</dbReference>
<accession>A0A5C6C5K0</accession>
<organism evidence="3 4">
    <name type="scientific">Allorhodopirellula heiligendammensis</name>
    <dbReference type="NCBI Taxonomy" id="2714739"/>
    <lineage>
        <taxon>Bacteria</taxon>
        <taxon>Pseudomonadati</taxon>
        <taxon>Planctomycetota</taxon>
        <taxon>Planctomycetia</taxon>
        <taxon>Pirellulales</taxon>
        <taxon>Pirellulaceae</taxon>
        <taxon>Allorhodopirellula</taxon>
    </lineage>
</organism>
<dbReference type="Pfam" id="PF00239">
    <property type="entry name" value="Resolvase"/>
    <property type="match status" value="1"/>
</dbReference>
<dbReference type="InterPro" id="IPR036162">
    <property type="entry name" value="Resolvase-like_N_sf"/>
</dbReference>
<dbReference type="InterPro" id="IPR038109">
    <property type="entry name" value="DNA_bind_recomb_sf"/>
</dbReference>
<dbReference type="GO" id="GO:0000150">
    <property type="term" value="F:DNA strand exchange activity"/>
    <property type="evidence" value="ECO:0007669"/>
    <property type="project" value="InterPro"/>
</dbReference>